<dbReference type="InterPro" id="IPR052892">
    <property type="entry name" value="NA-targeting_endonuclease"/>
</dbReference>
<dbReference type="RefSeq" id="WP_272418227.1">
    <property type="nucleotide sequence ID" value="NZ_JAGTJJ010000001.1"/>
</dbReference>
<proteinExistence type="predicted"/>
<accession>A0A9X4ANW6</accession>
<comment type="caution">
    <text evidence="2">The sequence shown here is derived from an EMBL/GenBank/DDBJ whole genome shotgun (WGS) entry which is preliminary data.</text>
</comment>
<dbReference type="EMBL" id="JAGTJJ010000001">
    <property type="protein sequence ID" value="MDC3979358.1"/>
    <property type="molecule type" value="Genomic_DNA"/>
</dbReference>
<evidence type="ECO:0000313" key="2">
    <source>
        <dbReference type="EMBL" id="MDC3979358.1"/>
    </source>
</evidence>
<dbReference type="SMART" id="SM00507">
    <property type="entry name" value="HNHc"/>
    <property type="match status" value="1"/>
</dbReference>
<dbReference type="Gene3D" id="1.10.30.50">
    <property type="match status" value="1"/>
</dbReference>
<dbReference type="InterPro" id="IPR029471">
    <property type="entry name" value="HNH_5"/>
</dbReference>
<dbReference type="GO" id="GO:0004519">
    <property type="term" value="F:endonuclease activity"/>
    <property type="evidence" value="ECO:0007669"/>
    <property type="project" value="UniProtKB-KW"/>
</dbReference>
<dbReference type="CDD" id="cd00085">
    <property type="entry name" value="HNHc"/>
    <property type="match status" value="1"/>
</dbReference>
<keyword evidence="2" id="KW-0540">Nuclease</keyword>
<dbReference type="PANTHER" id="PTHR33877">
    <property type="entry name" value="SLL1193 PROTEIN"/>
    <property type="match status" value="1"/>
</dbReference>
<keyword evidence="2" id="KW-0255">Endonuclease</keyword>
<evidence type="ECO:0000313" key="3">
    <source>
        <dbReference type="Proteomes" id="UP001151081"/>
    </source>
</evidence>
<organism evidence="2 3">
    <name type="scientific">Polyangium jinanense</name>
    <dbReference type="NCBI Taxonomy" id="2829994"/>
    <lineage>
        <taxon>Bacteria</taxon>
        <taxon>Pseudomonadati</taxon>
        <taxon>Myxococcota</taxon>
        <taxon>Polyangia</taxon>
        <taxon>Polyangiales</taxon>
        <taxon>Polyangiaceae</taxon>
        <taxon>Polyangium</taxon>
    </lineage>
</organism>
<gene>
    <name evidence="2" type="ORF">KEG57_02535</name>
</gene>
<feature type="domain" description="HNH nuclease" evidence="1">
    <location>
        <begin position="122"/>
        <end position="175"/>
    </location>
</feature>
<keyword evidence="3" id="KW-1185">Reference proteome</keyword>
<dbReference type="Pfam" id="PF14279">
    <property type="entry name" value="HNH_5"/>
    <property type="match status" value="1"/>
</dbReference>
<reference evidence="2 3" key="1">
    <citation type="submission" date="2021-04" db="EMBL/GenBank/DDBJ databases">
        <title>Genome analysis of Polyangium sp.</title>
        <authorList>
            <person name="Li Y."/>
            <person name="Wang J."/>
        </authorList>
    </citation>
    <scope>NUCLEOTIDE SEQUENCE [LARGE SCALE GENOMIC DNA]</scope>
    <source>
        <strain evidence="2 3">SDU14</strain>
    </source>
</reference>
<dbReference type="InterPro" id="IPR003615">
    <property type="entry name" value="HNH_nuc"/>
</dbReference>
<evidence type="ECO:0000259" key="1">
    <source>
        <dbReference type="SMART" id="SM00507"/>
    </source>
</evidence>
<keyword evidence="2" id="KW-0378">Hydrolase</keyword>
<dbReference type="Proteomes" id="UP001151081">
    <property type="component" value="Unassembled WGS sequence"/>
</dbReference>
<dbReference type="AlphaFoldDB" id="A0A9X4ANW6"/>
<dbReference type="PANTHER" id="PTHR33877:SF2">
    <property type="entry name" value="OS07G0170200 PROTEIN"/>
    <property type="match status" value="1"/>
</dbReference>
<protein>
    <submittedName>
        <fullName evidence="2">HNH endonuclease</fullName>
    </submittedName>
</protein>
<sequence length="222" mass="25321">MVGGHDELDGSFEIDDDLTLANPTLLHPERRSRDPLTLPVLALNRHFHPVQVTTARRAFLLLFGGAAHAIDEVGEVHDFSSWRGLPVRDTDDGLPIVGGSLRVPRVLHLRRYERVRRPTVRLSRRNVMLRDAHQCQYCSKRPPVRDLNIDHVVPRSRGGVDSWENLVTACRPCNLRKGRRTPEEASMRLLRTPTAPRWSASMLLLLGRPEPFKEWEPFLKSA</sequence>
<name>A0A9X4ANW6_9BACT</name>